<comment type="caution">
    <text evidence="13">The sequence shown here is derived from an EMBL/GenBank/DDBJ whole genome shotgun (WGS) entry which is preliminary data.</text>
</comment>
<keyword evidence="9" id="KW-0902">Two-component regulatory system</keyword>
<reference evidence="13 14" key="1">
    <citation type="submission" date="2024-04" db="EMBL/GenBank/DDBJ databases">
        <title>Defined microbial consortia suppress multidrug-resistant proinflammatory Enterobacteriaceae via ecological control.</title>
        <authorList>
            <person name="Furuichi M."/>
            <person name="Kawaguchi T."/>
            <person name="Pust M."/>
            <person name="Yasuma K."/>
            <person name="Plichta D."/>
            <person name="Hasegawa N."/>
            <person name="Ohya T."/>
            <person name="Bhattarai S."/>
            <person name="Sasajima S."/>
            <person name="Aoto Y."/>
            <person name="Tuganbaev T."/>
            <person name="Yaginuma M."/>
            <person name="Ueda M."/>
            <person name="Okahashi N."/>
            <person name="Amafuji K."/>
            <person name="Kiridooshi Y."/>
            <person name="Sugita K."/>
            <person name="Strazar M."/>
            <person name="Skelly A."/>
            <person name="Suda W."/>
            <person name="Hattori M."/>
            <person name="Nakamoto N."/>
            <person name="Caballero S."/>
            <person name="Norman J."/>
            <person name="Olle B."/>
            <person name="Tanoue T."/>
            <person name="Arita M."/>
            <person name="Bucci V."/>
            <person name="Atarashi K."/>
            <person name="Xavier R."/>
            <person name="Honda K."/>
        </authorList>
    </citation>
    <scope>NUCLEOTIDE SEQUENCE [LARGE SCALE GENOMIC DNA]</scope>
    <source>
        <strain evidence="14">k04-0078-D8-1</strain>
    </source>
</reference>
<dbReference type="Pfam" id="PF00512">
    <property type="entry name" value="HisKA"/>
    <property type="match status" value="1"/>
</dbReference>
<dbReference type="PANTHER" id="PTHR45528:SF8">
    <property type="entry name" value="HISTIDINE KINASE"/>
    <property type="match status" value="1"/>
</dbReference>
<gene>
    <name evidence="13" type="ORF">K040078D81_41880</name>
</gene>
<dbReference type="InterPro" id="IPR003661">
    <property type="entry name" value="HisK_dim/P_dom"/>
</dbReference>
<dbReference type="GO" id="GO:0016301">
    <property type="term" value="F:kinase activity"/>
    <property type="evidence" value="ECO:0007669"/>
    <property type="project" value="UniProtKB-KW"/>
</dbReference>
<evidence type="ECO:0000256" key="11">
    <source>
        <dbReference type="SAM" id="Phobius"/>
    </source>
</evidence>
<keyword evidence="7 13" id="KW-0418">Kinase</keyword>
<feature type="transmembrane region" description="Helical" evidence="11">
    <location>
        <begin position="151"/>
        <end position="170"/>
    </location>
</feature>
<comment type="catalytic activity">
    <reaction evidence="1">
        <text>ATP + protein L-histidine = ADP + protein N-phospho-L-histidine.</text>
        <dbReference type="EC" id="2.7.13.3"/>
    </reaction>
</comment>
<evidence type="ECO:0000256" key="5">
    <source>
        <dbReference type="ARBA" id="ARBA00022679"/>
    </source>
</evidence>
<dbReference type="CDD" id="cd00082">
    <property type="entry name" value="HisKA"/>
    <property type="match status" value="1"/>
</dbReference>
<proteinExistence type="predicted"/>
<keyword evidence="8 11" id="KW-1133">Transmembrane helix</keyword>
<dbReference type="SMART" id="SM00387">
    <property type="entry name" value="HATPase_c"/>
    <property type="match status" value="1"/>
</dbReference>
<dbReference type="PROSITE" id="PS50109">
    <property type="entry name" value="HIS_KIN"/>
    <property type="match status" value="1"/>
</dbReference>
<dbReference type="InterPro" id="IPR036890">
    <property type="entry name" value="HATPase_C_sf"/>
</dbReference>
<evidence type="ECO:0000256" key="8">
    <source>
        <dbReference type="ARBA" id="ARBA00022989"/>
    </source>
</evidence>
<keyword evidence="4" id="KW-0597">Phosphoprotein</keyword>
<dbReference type="EC" id="2.7.13.3" evidence="3"/>
<dbReference type="Gene3D" id="3.30.565.10">
    <property type="entry name" value="Histidine kinase-like ATPase, C-terminal domain"/>
    <property type="match status" value="1"/>
</dbReference>
<evidence type="ECO:0000256" key="7">
    <source>
        <dbReference type="ARBA" id="ARBA00022777"/>
    </source>
</evidence>
<evidence type="ECO:0000256" key="1">
    <source>
        <dbReference type="ARBA" id="ARBA00000085"/>
    </source>
</evidence>
<dbReference type="PRINTS" id="PR01780">
    <property type="entry name" value="LANTIREGPROT"/>
</dbReference>
<sequence>MGMKKTTSLKASFWKFLCMLLVGLLGAAAIPFGLISIGTNMGFITYANYMESSAKNLAPVIAATPDLANVQIPMGCKYLVLDKNYQVVKTSLEDEDLDSAMEYAILGKPNQNPDKQYLFVTRENEYVVLQYYIGSQFTNEWLYEHFPSPEILLYILIAINCMMVCIILTAKFSKNLRVQLSPLFEATKQVAGQNLDFEVEHSKIKEFEDVLCSFSDMKNNLKSSLEKQWDAERLQREQIAALAHDLKTPLTVIQGNIDLISETELDDEQRLYAGYITESSGQIGVYIRTLIDISRTASGYPLNLEKFDLADYMELIEARASSMCLTKGISLHMETGTDLGIFKADKMLLERAIMNVIANAIDYSPTKGTVYIVTKKADNFLQISITDEGNGFTPEALHHAHEQFFMGDHSRTSNLHFGMGLYITSCITRQHNGQLILENSDITNGAQVIIKIPY</sequence>
<keyword evidence="5" id="KW-0808">Transferase</keyword>
<dbReference type="InterPro" id="IPR050398">
    <property type="entry name" value="HssS/ArlS-like"/>
</dbReference>
<dbReference type="SUPFAM" id="SSF47384">
    <property type="entry name" value="Homodimeric domain of signal transducing histidine kinase"/>
    <property type="match status" value="1"/>
</dbReference>
<dbReference type="PANTHER" id="PTHR45528">
    <property type="entry name" value="SENSOR HISTIDINE KINASE CPXA"/>
    <property type="match status" value="1"/>
</dbReference>
<evidence type="ECO:0000256" key="10">
    <source>
        <dbReference type="ARBA" id="ARBA00023136"/>
    </source>
</evidence>
<organism evidence="13 14">
    <name type="scientific">Blautia hominis</name>
    <dbReference type="NCBI Taxonomy" id="2025493"/>
    <lineage>
        <taxon>Bacteria</taxon>
        <taxon>Bacillati</taxon>
        <taxon>Bacillota</taxon>
        <taxon>Clostridia</taxon>
        <taxon>Lachnospirales</taxon>
        <taxon>Lachnospiraceae</taxon>
        <taxon>Blautia</taxon>
    </lineage>
</organism>
<feature type="domain" description="Histidine kinase" evidence="12">
    <location>
        <begin position="241"/>
        <end position="454"/>
    </location>
</feature>
<keyword evidence="10 11" id="KW-0472">Membrane</keyword>
<evidence type="ECO:0000313" key="14">
    <source>
        <dbReference type="Proteomes" id="UP001600943"/>
    </source>
</evidence>
<comment type="subcellular location">
    <subcellularLocation>
        <location evidence="2">Membrane</location>
        <topology evidence="2">Multi-pass membrane protein</topology>
    </subcellularLocation>
</comment>
<evidence type="ECO:0000256" key="9">
    <source>
        <dbReference type="ARBA" id="ARBA00023012"/>
    </source>
</evidence>
<evidence type="ECO:0000313" key="13">
    <source>
        <dbReference type="EMBL" id="GAA6410071.1"/>
    </source>
</evidence>
<keyword evidence="14" id="KW-1185">Reference proteome</keyword>
<evidence type="ECO:0000259" key="12">
    <source>
        <dbReference type="PROSITE" id="PS50109"/>
    </source>
</evidence>
<dbReference type="InterPro" id="IPR008358">
    <property type="entry name" value="Sig_transdc_His_kin/Pase_MprB"/>
</dbReference>
<accession>A0ABQ0BF31</accession>
<dbReference type="SUPFAM" id="SSF55874">
    <property type="entry name" value="ATPase domain of HSP90 chaperone/DNA topoisomerase II/histidine kinase"/>
    <property type="match status" value="1"/>
</dbReference>
<evidence type="ECO:0000256" key="2">
    <source>
        <dbReference type="ARBA" id="ARBA00004141"/>
    </source>
</evidence>
<evidence type="ECO:0000256" key="4">
    <source>
        <dbReference type="ARBA" id="ARBA00022553"/>
    </source>
</evidence>
<dbReference type="SMART" id="SM00388">
    <property type="entry name" value="HisKA"/>
    <property type="match status" value="1"/>
</dbReference>
<dbReference type="InterPro" id="IPR036097">
    <property type="entry name" value="HisK_dim/P_sf"/>
</dbReference>
<dbReference type="EMBL" id="BAABYW010000001">
    <property type="protein sequence ID" value="GAA6410071.1"/>
    <property type="molecule type" value="Genomic_DNA"/>
</dbReference>
<evidence type="ECO:0000256" key="3">
    <source>
        <dbReference type="ARBA" id="ARBA00012438"/>
    </source>
</evidence>
<name>A0ABQ0BF31_9FIRM</name>
<dbReference type="InterPro" id="IPR005467">
    <property type="entry name" value="His_kinase_dom"/>
</dbReference>
<protein>
    <recommendedName>
        <fullName evidence="3">histidine kinase</fullName>
        <ecNumber evidence="3">2.7.13.3</ecNumber>
    </recommendedName>
</protein>
<dbReference type="InterPro" id="IPR003594">
    <property type="entry name" value="HATPase_dom"/>
</dbReference>
<keyword evidence="6 11" id="KW-0812">Transmembrane</keyword>
<dbReference type="Proteomes" id="UP001600943">
    <property type="component" value="Unassembled WGS sequence"/>
</dbReference>
<dbReference type="RefSeq" id="WP_390408230.1">
    <property type="nucleotide sequence ID" value="NZ_BAABYW010000001.1"/>
</dbReference>
<dbReference type="Gene3D" id="1.10.287.130">
    <property type="match status" value="1"/>
</dbReference>
<dbReference type="Pfam" id="PF02518">
    <property type="entry name" value="HATPase_c"/>
    <property type="match status" value="1"/>
</dbReference>
<evidence type="ECO:0000256" key="6">
    <source>
        <dbReference type="ARBA" id="ARBA00022692"/>
    </source>
</evidence>